<organism evidence="9 10">
    <name type="scientific">Halopseudomonas yangmingensis</name>
    <dbReference type="NCBI Taxonomy" id="1720063"/>
    <lineage>
        <taxon>Bacteria</taxon>
        <taxon>Pseudomonadati</taxon>
        <taxon>Pseudomonadota</taxon>
        <taxon>Gammaproteobacteria</taxon>
        <taxon>Pseudomonadales</taxon>
        <taxon>Pseudomonadaceae</taxon>
        <taxon>Halopseudomonas</taxon>
    </lineage>
</organism>
<evidence type="ECO:0000256" key="3">
    <source>
        <dbReference type="ARBA" id="ARBA00022801"/>
    </source>
</evidence>
<evidence type="ECO:0000313" key="10">
    <source>
        <dbReference type="Proteomes" id="UP000243629"/>
    </source>
</evidence>
<protein>
    <submittedName>
        <fullName evidence="9">Zinc protease</fullName>
    </submittedName>
</protein>
<evidence type="ECO:0000256" key="5">
    <source>
        <dbReference type="ARBA" id="ARBA00023049"/>
    </source>
</evidence>
<dbReference type="SUPFAM" id="SSF63411">
    <property type="entry name" value="LuxS/MPP-like metallohydrolase"/>
    <property type="match status" value="2"/>
</dbReference>
<evidence type="ECO:0000256" key="4">
    <source>
        <dbReference type="ARBA" id="ARBA00022833"/>
    </source>
</evidence>
<keyword evidence="3" id="KW-0378">Hydrolase</keyword>
<comment type="similarity">
    <text evidence="1">Belongs to the peptidase M16 family.</text>
</comment>
<dbReference type="EMBL" id="FOUI01000017">
    <property type="protein sequence ID" value="SFM83030.1"/>
    <property type="molecule type" value="Genomic_DNA"/>
</dbReference>
<dbReference type="GO" id="GO:0008237">
    <property type="term" value="F:metallopeptidase activity"/>
    <property type="evidence" value="ECO:0007669"/>
    <property type="project" value="UniProtKB-KW"/>
</dbReference>
<dbReference type="InterPro" id="IPR011249">
    <property type="entry name" value="Metalloenz_LuxS/M16"/>
</dbReference>
<dbReference type="GO" id="GO:0006508">
    <property type="term" value="P:proteolysis"/>
    <property type="evidence" value="ECO:0007669"/>
    <property type="project" value="UniProtKB-KW"/>
</dbReference>
<accession>A0A1I4U2G1</accession>
<name>A0A1I4U2G1_9GAMM</name>
<evidence type="ECO:0000313" key="9">
    <source>
        <dbReference type="EMBL" id="SFM83030.1"/>
    </source>
</evidence>
<dbReference type="Proteomes" id="UP000243629">
    <property type="component" value="Unassembled WGS sequence"/>
</dbReference>
<sequence length="453" mass="51024">MRLLSRRPALLGALLGWLLLADNSQADSSQPTHEFTLDNGLRVIVREDHRAPVVVSQLWYRVGSSDEPPGLTGISHALEHMMFKGSERVAPGQASRLLSQLGAQENAFTSRDYTAYYQIIGRDQLAIALELEAERMHRLSLPEDEFLREMEVIREERRLRVDDNPNGLAWERFSTQAWMASPYGQPVIGWMHDIERLSIDDLRYWYQRHYRPANALLVVVGDVTLDEVRGLAERYFGPVPGTPAPPRKAALELSAGGERFIQLRPGVQLPTLLMAFNVPGLQTAAEPWEADALRLLAAVLDGGYSSRLISRLERGSQLATRAGASYDGFTRGDSLFVFSGIPNNARGVDLQQLEQALWEQIEELQNQPPTEAELQRARTRMQASQVYARDSISQQATQIGQLESLGLSWQLIDSDTERLAQISPEQVSEVARRYLQRERLTRAHVLPDQENQP</sequence>
<dbReference type="InterPro" id="IPR007863">
    <property type="entry name" value="Peptidase_M16_C"/>
</dbReference>
<dbReference type="PANTHER" id="PTHR43690">
    <property type="entry name" value="NARDILYSIN"/>
    <property type="match status" value="1"/>
</dbReference>
<dbReference type="RefSeq" id="WP_093478355.1">
    <property type="nucleotide sequence ID" value="NZ_FOUI01000017.1"/>
</dbReference>
<evidence type="ECO:0000256" key="2">
    <source>
        <dbReference type="ARBA" id="ARBA00022670"/>
    </source>
</evidence>
<evidence type="ECO:0000259" key="7">
    <source>
        <dbReference type="Pfam" id="PF00675"/>
    </source>
</evidence>
<feature type="chain" id="PRO_5017481072" evidence="6">
    <location>
        <begin position="27"/>
        <end position="453"/>
    </location>
</feature>
<dbReference type="GO" id="GO:0046872">
    <property type="term" value="F:metal ion binding"/>
    <property type="evidence" value="ECO:0007669"/>
    <property type="project" value="InterPro"/>
</dbReference>
<proteinExistence type="inferred from homology"/>
<dbReference type="AlphaFoldDB" id="A0A1I4U2G1"/>
<dbReference type="InterPro" id="IPR050626">
    <property type="entry name" value="Peptidase_M16"/>
</dbReference>
<dbReference type="Pfam" id="PF05193">
    <property type="entry name" value="Peptidase_M16_C"/>
    <property type="match status" value="1"/>
</dbReference>
<dbReference type="InterPro" id="IPR011765">
    <property type="entry name" value="Pept_M16_N"/>
</dbReference>
<gene>
    <name evidence="9" type="ORF">SAMN05216217_11729</name>
</gene>
<keyword evidence="10" id="KW-1185">Reference proteome</keyword>
<keyword evidence="2 9" id="KW-0645">Protease</keyword>
<dbReference type="OrthoDB" id="9811314at2"/>
<feature type="signal peptide" evidence="6">
    <location>
        <begin position="1"/>
        <end position="26"/>
    </location>
</feature>
<feature type="domain" description="Peptidase M16 N-terminal" evidence="7">
    <location>
        <begin position="42"/>
        <end position="188"/>
    </location>
</feature>
<keyword evidence="4" id="KW-0862">Zinc</keyword>
<dbReference type="STRING" id="1720063.SAMN05216217_11729"/>
<keyword evidence="6" id="KW-0732">Signal</keyword>
<keyword evidence="5" id="KW-0482">Metalloprotease</keyword>
<dbReference type="PANTHER" id="PTHR43690:SF17">
    <property type="entry name" value="PROTEIN YHJJ"/>
    <property type="match status" value="1"/>
</dbReference>
<dbReference type="Gene3D" id="3.30.830.10">
    <property type="entry name" value="Metalloenzyme, LuxS/M16 peptidase-like"/>
    <property type="match status" value="2"/>
</dbReference>
<reference evidence="10" key="1">
    <citation type="submission" date="2016-10" db="EMBL/GenBank/DDBJ databases">
        <authorList>
            <person name="Varghese N."/>
            <person name="Submissions S."/>
        </authorList>
    </citation>
    <scope>NUCLEOTIDE SEQUENCE [LARGE SCALE GENOMIC DNA]</scope>
    <source>
        <strain evidence="10">DSM 24213</strain>
    </source>
</reference>
<evidence type="ECO:0000259" key="8">
    <source>
        <dbReference type="Pfam" id="PF05193"/>
    </source>
</evidence>
<feature type="domain" description="Peptidase M16 C-terminal" evidence="8">
    <location>
        <begin position="197"/>
        <end position="380"/>
    </location>
</feature>
<dbReference type="Pfam" id="PF00675">
    <property type="entry name" value="Peptidase_M16"/>
    <property type="match status" value="1"/>
</dbReference>
<evidence type="ECO:0000256" key="1">
    <source>
        <dbReference type="ARBA" id="ARBA00007261"/>
    </source>
</evidence>
<evidence type="ECO:0000256" key="6">
    <source>
        <dbReference type="SAM" id="SignalP"/>
    </source>
</evidence>